<accession>A0ABS9J521</accession>
<dbReference type="RefSeq" id="WP_236959463.1">
    <property type="nucleotide sequence ID" value="NZ_JAETXX010000007.1"/>
</dbReference>
<protein>
    <submittedName>
        <fullName evidence="2">DUF1801 domain-containing protein</fullName>
    </submittedName>
</protein>
<dbReference type="SUPFAM" id="SSF159888">
    <property type="entry name" value="YdhG-like"/>
    <property type="match status" value="1"/>
</dbReference>
<dbReference type="Pfam" id="PF08818">
    <property type="entry name" value="DUF1801"/>
    <property type="match status" value="1"/>
</dbReference>
<dbReference type="Proteomes" id="UP000829517">
    <property type="component" value="Unassembled WGS sequence"/>
</dbReference>
<keyword evidence="3" id="KW-1185">Reference proteome</keyword>
<organism evidence="2 3">
    <name type="scientific">Joostella atrarenae</name>
    <dbReference type="NCBI Taxonomy" id="679257"/>
    <lineage>
        <taxon>Bacteria</taxon>
        <taxon>Pseudomonadati</taxon>
        <taxon>Bacteroidota</taxon>
        <taxon>Flavobacteriia</taxon>
        <taxon>Flavobacteriales</taxon>
        <taxon>Flavobacteriaceae</taxon>
        <taxon>Joostella</taxon>
    </lineage>
</organism>
<evidence type="ECO:0000313" key="2">
    <source>
        <dbReference type="EMBL" id="MCF8715499.1"/>
    </source>
</evidence>
<dbReference type="InterPro" id="IPR014922">
    <property type="entry name" value="YdhG-like"/>
</dbReference>
<gene>
    <name evidence="2" type="ORF">JM658_11745</name>
</gene>
<evidence type="ECO:0000259" key="1">
    <source>
        <dbReference type="Pfam" id="PF08818"/>
    </source>
</evidence>
<proteinExistence type="predicted"/>
<name>A0ABS9J521_9FLAO</name>
<dbReference type="EMBL" id="JAETXX010000007">
    <property type="protein sequence ID" value="MCF8715499.1"/>
    <property type="molecule type" value="Genomic_DNA"/>
</dbReference>
<evidence type="ECO:0000313" key="3">
    <source>
        <dbReference type="Proteomes" id="UP000829517"/>
    </source>
</evidence>
<feature type="domain" description="YdhG-like" evidence="1">
    <location>
        <begin position="19"/>
        <end position="133"/>
    </location>
</feature>
<reference evidence="2 3" key="1">
    <citation type="submission" date="2021-01" db="EMBL/GenBank/DDBJ databases">
        <title>Genome sequencing of Joostella atrarenae M1-2 (= KCTC 23194).</title>
        <authorList>
            <person name="Zakaria M.R."/>
            <person name="Lam M.Q."/>
            <person name="Chong C.S."/>
        </authorList>
    </citation>
    <scope>NUCLEOTIDE SEQUENCE [LARGE SCALE GENOMIC DNA]</scope>
    <source>
        <strain evidence="2 3">M1-2</strain>
    </source>
</reference>
<comment type="caution">
    <text evidence="2">The sequence shown here is derived from an EMBL/GenBank/DDBJ whole genome shotgun (WGS) entry which is preliminary data.</text>
</comment>
<dbReference type="Gene3D" id="3.90.1150.200">
    <property type="match status" value="1"/>
</dbReference>
<sequence>MTSANTVEDYLNTVPLEIRPAFNKLRAVILDNLPKGLEERLSYGMIGYVVPHSIYPKGYHCNPELPLPFINLASQKNYISLYHSGLYADEEIYKWFINEYPKYTSSKLDIGKSCVRFRKMDQIPYELIATLLSKMDVETWIGLYEETIK</sequence>